<comment type="caution">
    <text evidence="7">The sequence shown here is derived from an EMBL/GenBank/DDBJ whole genome shotgun (WGS) entry which is preliminary data.</text>
</comment>
<protein>
    <recommendedName>
        <fullName evidence="6">FAD-binding domain-containing protein</fullName>
    </recommendedName>
</protein>
<evidence type="ECO:0000259" key="6">
    <source>
        <dbReference type="Pfam" id="PF01494"/>
    </source>
</evidence>
<dbReference type="FunFam" id="3.50.50.60:FF:000115">
    <property type="entry name" value="Salicylate hydroxylase, putative"/>
    <property type="match status" value="1"/>
</dbReference>
<gene>
    <name evidence="7" type="ORF">CDV56_108159</name>
</gene>
<name>A0A397HQR8_ASPTH</name>
<dbReference type="PANTHER" id="PTHR13789:SF147">
    <property type="entry name" value="PUTATIVE (AFU_ORTHOLOGUE AFUA_2G01950)-RELATED"/>
    <property type="match status" value="1"/>
</dbReference>
<keyword evidence="2" id="KW-0285">Flavoprotein</keyword>
<dbReference type="Pfam" id="PF01494">
    <property type="entry name" value="FAD_binding_3"/>
    <property type="match status" value="1"/>
</dbReference>
<dbReference type="GO" id="GO:0071949">
    <property type="term" value="F:FAD binding"/>
    <property type="evidence" value="ECO:0007669"/>
    <property type="project" value="InterPro"/>
</dbReference>
<comment type="similarity">
    <text evidence="1">Belongs to the paxM FAD-dependent monooxygenase family.</text>
</comment>
<evidence type="ECO:0000256" key="5">
    <source>
        <dbReference type="ARBA" id="ARBA00023033"/>
    </source>
</evidence>
<dbReference type="Proteomes" id="UP000215305">
    <property type="component" value="Unassembled WGS sequence"/>
</dbReference>
<evidence type="ECO:0000256" key="3">
    <source>
        <dbReference type="ARBA" id="ARBA00022827"/>
    </source>
</evidence>
<evidence type="ECO:0000256" key="2">
    <source>
        <dbReference type="ARBA" id="ARBA00022630"/>
    </source>
</evidence>
<feature type="domain" description="FAD-binding" evidence="6">
    <location>
        <begin position="8"/>
        <end position="374"/>
    </location>
</feature>
<evidence type="ECO:0000256" key="4">
    <source>
        <dbReference type="ARBA" id="ARBA00023002"/>
    </source>
</evidence>
<dbReference type="InterPro" id="IPR050493">
    <property type="entry name" value="FAD-dep_Monooxygenase_BioMet"/>
</dbReference>
<keyword evidence="4" id="KW-0560">Oxidoreductase</keyword>
<sequence>MTRTVKDMRIAIIGAGMGGLSCALALAKEGFTQIDVFEYASDLGFVGAGIHFAPNMSRILDRLGVWEEIKKEAVEAEATSIRVGATDDELAKVPLGYVEPTYGYPHMVGHRSSLANGLFNGCKRETAIKFHFSSSAITTSFGACPSLLVTPRDDSPPYTVEADIILAADGIKSKTRVEMLKKLGVTAKVQDTNQAAYRIMIHRDQIEDDPELLALMDGNQVTRWIGEKRHIIAYPISNNTIYNMSTTQPDTNFAAATDATYTTRGSKSAMLGVFHDFCPKIHRLLNLVPDGEVCEWKLRVHEPIPTWTLGSVALVGDACHPTLPHMAQGAAQAIEDAAVLGVVLSRLPDPTPESISRALRVYERIRKGRAEALVGLAAATGRAMHLGEGAAKEERDRQFAALRKRGRGPVPDKWADAEIQAEVYGTDCTKDAHLMFDTLFEQM</sequence>
<keyword evidence="8" id="KW-1185">Reference proteome</keyword>
<keyword evidence="3" id="KW-0274">FAD</keyword>
<organism evidence="7 8">
    <name type="scientific">Aspergillus thermomutatus</name>
    <name type="common">Neosartorya pseudofischeri</name>
    <dbReference type="NCBI Taxonomy" id="41047"/>
    <lineage>
        <taxon>Eukaryota</taxon>
        <taxon>Fungi</taxon>
        <taxon>Dikarya</taxon>
        <taxon>Ascomycota</taxon>
        <taxon>Pezizomycotina</taxon>
        <taxon>Eurotiomycetes</taxon>
        <taxon>Eurotiomycetidae</taxon>
        <taxon>Eurotiales</taxon>
        <taxon>Aspergillaceae</taxon>
        <taxon>Aspergillus</taxon>
        <taxon>Aspergillus subgen. Fumigati</taxon>
    </lineage>
</organism>
<dbReference type="PRINTS" id="PR00420">
    <property type="entry name" value="RNGMNOXGNASE"/>
</dbReference>
<evidence type="ECO:0000256" key="1">
    <source>
        <dbReference type="ARBA" id="ARBA00007992"/>
    </source>
</evidence>
<dbReference type="PANTHER" id="PTHR13789">
    <property type="entry name" value="MONOOXYGENASE"/>
    <property type="match status" value="1"/>
</dbReference>
<dbReference type="GO" id="GO:0004497">
    <property type="term" value="F:monooxygenase activity"/>
    <property type="evidence" value="ECO:0007669"/>
    <property type="project" value="UniProtKB-KW"/>
</dbReference>
<dbReference type="VEuPathDB" id="FungiDB:CDV56_108159"/>
<dbReference type="Gene3D" id="3.50.50.60">
    <property type="entry name" value="FAD/NAD(P)-binding domain"/>
    <property type="match status" value="1"/>
</dbReference>
<dbReference type="SUPFAM" id="SSF51905">
    <property type="entry name" value="FAD/NAD(P)-binding domain"/>
    <property type="match status" value="1"/>
</dbReference>
<reference evidence="7" key="1">
    <citation type="submission" date="2018-08" db="EMBL/GenBank/DDBJ databases">
        <title>Draft genome sequence of azole-resistant Aspergillus thermomutatus (Neosartorya pseudofischeri) strain HMR AF 39, isolated from a human nasal aspirate.</title>
        <authorList>
            <person name="Parent-Michaud M."/>
            <person name="Dufresne P.J."/>
            <person name="Fournier E."/>
            <person name="Martineau C."/>
            <person name="Moreira S."/>
            <person name="Perkins V."/>
            <person name="De Repentigny L."/>
            <person name="Dufresne S.F."/>
        </authorList>
    </citation>
    <scope>NUCLEOTIDE SEQUENCE [LARGE SCALE GENOMIC DNA]</scope>
    <source>
        <strain evidence="7">HMR AF 39</strain>
    </source>
</reference>
<dbReference type="InterPro" id="IPR002938">
    <property type="entry name" value="FAD-bd"/>
</dbReference>
<dbReference type="InterPro" id="IPR036188">
    <property type="entry name" value="FAD/NAD-bd_sf"/>
</dbReference>
<dbReference type="EMBL" id="NKHU02000017">
    <property type="protein sequence ID" value="RHZ65511.1"/>
    <property type="molecule type" value="Genomic_DNA"/>
</dbReference>
<dbReference type="RefSeq" id="XP_026617869.1">
    <property type="nucleotide sequence ID" value="XM_026761778.1"/>
</dbReference>
<dbReference type="OrthoDB" id="1878542at2759"/>
<dbReference type="PROSITE" id="PS51257">
    <property type="entry name" value="PROKAR_LIPOPROTEIN"/>
    <property type="match status" value="1"/>
</dbReference>
<dbReference type="SUPFAM" id="SSF54373">
    <property type="entry name" value="FAD-linked reductases, C-terminal domain"/>
    <property type="match status" value="1"/>
</dbReference>
<dbReference type="GeneID" id="38130133"/>
<evidence type="ECO:0000313" key="7">
    <source>
        <dbReference type="EMBL" id="RHZ65511.1"/>
    </source>
</evidence>
<evidence type="ECO:0000313" key="8">
    <source>
        <dbReference type="Proteomes" id="UP000215305"/>
    </source>
</evidence>
<dbReference type="AlphaFoldDB" id="A0A397HQR8"/>
<dbReference type="STRING" id="41047.A0A397HQR8"/>
<proteinExistence type="inferred from homology"/>
<keyword evidence="5" id="KW-0503">Monooxygenase</keyword>
<accession>A0A397HQR8</accession>